<evidence type="ECO:0000313" key="4">
    <source>
        <dbReference type="Proteomes" id="UP000094336"/>
    </source>
</evidence>
<accession>A0A1E3QNK8</accession>
<dbReference type="GeneID" id="30147172"/>
<organism evidence="3 4">
    <name type="scientific">Babjeviella inositovora NRRL Y-12698</name>
    <dbReference type="NCBI Taxonomy" id="984486"/>
    <lineage>
        <taxon>Eukaryota</taxon>
        <taxon>Fungi</taxon>
        <taxon>Dikarya</taxon>
        <taxon>Ascomycota</taxon>
        <taxon>Saccharomycotina</taxon>
        <taxon>Pichiomycetes</taxon>
        <taxon>Serinales incertae sedis</taxon>
        <taxon>Babjeviella</taxon>
    </lineage>
</organism>
<dbReference type="PANTHER" id="PTHR45712">
    <property type="entry name" value="AGAP008170-PA"/>
    <property type="match status" value="1"/>
</dbReference>
<dbReference type="AlphaFoldDB" id="A0A1E3QNK8"/>
<proteinExistence type="predicted"/>
<dbReference type="Gene3D" id="3.80.10.10">
    <property type="entry name" value="Ribonuclease Inhibitor"/>
    <property type="match status" value="3"/>
</dbReference>
<dbReference type="PROSITE" id="PS51450">
    <property type="entry name" value="LRR"/>
    <property type="match status" value="2"/>
</dbReference>
<dbReference type="EMBL" id="KV454434">
    <property type="protein sequence ID" value="ODQ78672.1"/>
    <property type="molecule type" value="Genomic_DNA"/>
</dbReference>
<dbReference type="Pfam" id="PF00560">
    <property type="entry name" value="LRR_1"/>
    <property type="match status" value="1"/>
</dbReference>
<protein>
    <submittedName>
        <fullName evidence="3">Uncharacterized protein</fullName>
    </submittedName>
</protein>
<dbReference type="Proteomes" id="UP000094336">
    <property type="component" value="Unassembled WGS sequence"/>
</dbReference>
<dbReference type="SMART" id="SM00365">
    <property type="entry name" value="LRR_SD22"/>
    <property type="match status" value="4"/>
</dbReference>
<evidence type="ECO:0000256" key="2">
    <source>
        <dbReference type="ARBA" id="ARBA00022737"/>
    </source>
</evidence>
<keyword evidence="1" id="KW-0433">Leucine-rich repeat</keyword>
<dbReference type="PANTHER" id="PTHR45712:SF31">
    <property type="entry name" value="PODOCAN"/>
    <property type="match status" value="1"/>
</dbReference>
<keyword evidence="2" id="KW-0677">Repeat</keyword>
<evidence type="ECO:0000313" key="3">
    <source>
        <dbReference type="EMBL" id="ODQ78672.1"/>
    </source>
</evidence>
<dbReference type="InterPro" id="IPR032675">
    <property type="entry name" value="LRR_dom_sf"/>
</dbReference>
<evidence type="ECO:0000256" key="1">
    <source>
        <dbReference type="ARBA" id="ARBA00022614"/>
    </source>
</evidence>
<dbReference type="InterPro" id="IPR001611">
    <property type="entry name" value="Leu-rich_rpt"/>
</dbReference>
<dbReference type="SUPFAM" id="SSF52058">
    <property type="entry name" value="L domain-like"/>
    <property type="match status" value="2"/>
</dbReference>
<gene>
    <name evidence="3" type="ORF">BABINDRAFT_162375</name>
</gene>
<dbReference type="RefSeq" id="XP_018984000.1">
    <property type="nucleotide sequence ID" value="XM_019129319.1"/>
</dbReference>
<dbReference type="OrthoDB" id="7451790at2759"/>
<dbReference type="InterPro" id="IPR050333">
    <property type="entry name" value="SLRP"/>
</dbReference>
<reference evidence="4" key="1">
    <citation type="submission" date="2016-05" db="EMBL/GenBank/DDBJ databases">
        <title>Comparative genomics of biotechnologically important yeasts.</title>
        <authorList>
            <consortium name="DOE Joint Genome Institute"/>
            <person name="Riley R."/>
            <person name="Haridas S."/>
            <person name="Wolfe K.H."/>
            <person name="Lopes M.R."/>
            <person name="Hittinger C.T."/>
            <person name="Goker M."/>
            <person name="Salamov A."/>
            <person name="Wisecaver J."/>
            <person name="Long T.M."/>
            <person name="Aerts A.L."/>
            <person name="Barry K."/>
            <person name="Choi C."/>
            <person name="Clum A."/>
            <person name="Coughlan A.Y."/>
            <person name="Deshpande S."/>
            <person name="Douglass A.P."/>
            <person name="Hanson S.J."/>
            <person name="Klenk H.-P."/>
            <person name="Labutti K."/>
            <person name="Lapidus A."/>
            <person name="Lindquist E."/>
            <person name="Lipzen A."/>
            <person name="Meier-Kolthoff J.P."/>
            <person name="Ohm R.A."/>
            <person name="Otillar R.P."/>
            <person name="Pangilinan J."/>
            <person name="Peng Y."/>
            <person name="Rokas A."/>
            <person name="Rosa C.A."/>
            <person name="Scheuner C."/>
            <person name="Sibirny A.A."/>
            <person name="Slot J.C."/>
            <person name="Stielow J.B."/>
            <person name="Sun H."/>
            <person name="Kurtzman C.P."/>
            <person name="Blackwell M."/>
            <person name="Grigoriev I.V."/>
            <person name="Jeffries T.W."/>
        </authorList>
    </citation>
    <scope>NUCLEOTIDE SEQUENCE [LARGE SCALE GENOMIC DNA]</scope>
    <source>
        <strain evidence="4">NRRL Y-12698</strain>
    </source>
</reference>
<sequence length="771" mass="88692">MDSNAIFLTWDTLPLEIVDMIFSHLLLPLVGVLMKSENFTLAFVARRRYYSNIELNFCDSLGSSVHRMDDNSLHMEPSEFEALASSDLLDQLRIEKLSIYVQKEIKDYRFPHEEALNKISSIVTDVSLTFAIYGYNSMFDWACLPSSPLVQRCIQEISVQCGPIDPNIPPLPNLRKLDIKGDYSYTTNIDTLPVRFPLNLQEFVLRDSHGLLSVFANLPSTLQRFEIVKARYFSIDDFIKLKLPNLKYLLLREILSMTEINELFDLPSLLENLELWWIDPYWELDQPWELDFDSFERRQLPLALQKLSITNCPLNKFRVDIFPDCFKELIINTTELTSSEIRMLEFPPSLVSLLVAHAYLSSLDFVNSLPGSLKSLNLSKNDFGFLKETDEDADTARSYQINFPESLQKLNLEENGGLFTLYSLENFIFPLSLTDLNLSGTNFRSIKKLNLPLLQILNLLSNNLISVEELDIPPSLTYLNLSRNKLQKFSKTLPDSVEFMSLEHNQLSELMDFHIPVNCTELTLSHNPLHRIQFTNADNPGLKLQDLNLDKISVTTLSDISPLPQYLTRLTISGPGVSSLSGIQLPVGLNHLKATYSKITSLENVEFPPHLETLDLQYNQISSLANVHFPKNLLSLELDDNRITSIDAIQLPLKLKLLNLRKNAISAINELQLPDSLERLYLNNQEHEHLLNLLAGLTKLPSKLHILDLCHNGLSEQAIQHLDFPASLKRLHVHNNKFENYRKWWIETELTCPWISYFESHMCRSHYDRYH</sequence>
<dbReference type="SMART" id="SM00364">
    <property type="entry name" value="LRR_BAC"/>
    <property type="match status" value="8"/>
</dbReference>
<dbReference type="STRING" id="984486.A0A1E3QNK8"/>
<name>A0A1E3QNK8_9ASCO</name>
<keyword evidence="4" id="KW-1185">Reference proteome</keyword>